<dbReference type="SMART" id="SM00220">
    <property type="entry name" value="S_TKc"/>
    <property type="match status" value="1"/>
</dbReference>
<dbReference type="Proteomes" id="UP000663843">
    <property type="component" value="Unassembled WGS sequence"/>
</dbReference>
<dbReference type="PROSITE" id="PS50011">
    <property type="entry name" value="PROTEIN_KINASE_DOM"/>
    <property type="match status" value="1"/>
</dbReference>
<dbReference type="InterPro" id="IPR051681">
    <property type="entry name" value="Ser/Thr_Kinases-Pseudokinases"/>
</dbReference>
<dbReference type="EMBL" id="CAJMWT010002528">
    <property type="protein sequence ID" value="CAE6445998.1"/>
    <property type="molecule type" value="Genomic_DNA"/>
</dbReference>
<name>A0A8H3GC07_9AGAM</name>
<gene>
    <name evidence="2" type="ORF">RDB_LOCUS81070</name>
</gene>
<evidence type="ECO:0000313" key="3">
    <source>
        <dbReference type="Proteomes" id="UP000663843"/>
    </source>
</evidence>
<reference evidence="2" key="1">
    <citation type="submission" date="2021-01" db="EMBL/GenBank/DDBJ databases">
        <authorList>
            <person name="Kaushik A."/>
        </authorList>
    </citation>
    <scope>NUCLEOTIDE SEQUENCE</scope>
    <source>
        <strain evidence="2">AG2-2IIIB</strain>
    </source>
</reference>
<accession>A0A8H3GC07</accession>
<dbReference type="GO" id="GO:0004674">
    <property type="term" value="F:protein serine/threonine kinase activity"/>
    <property type="evidence" value="ECO:0007669"/>
    <property type="project" value="TreeGrafter"/>
</dbReference>
<dbReference type="InterPro" id="IPR000719">
    <property type="entry name" value="Prot_kinase_dom"/>
</dbReference>
<proteinExistence type="predicted"/>
<dbReference type="PROSITE" id="PS00108">
    <property type="entry name" value="PROTEIN_KINASE_ST"/>
    <property type="match status" value="1"/>
</dbReference>
<evidence type="ECO:0000259" key="1">
    <source>
        <dbReference type="PROSITE" id="PS50011"/>
    </source>
</evidence>
<feature type="domain" description="Protein kinase" evidence="1">
    <location>
        <begin position="53"/>
        <end position="318"/>
    </location>
</feature>
<dbReference type="PANTHER" id="PTHR44329:SF214">
    <property type="entry name" value="PROTEIN KINASE DOMAIN-CONTAINING PROTEIN"/>
    <property type="match status" value="1"/>
</dbReference>
<sequence>MFRRNRTSRKSEIQVVINERQSIISGSMSASEILVHLGRHGCEDVTNRLELSNIGRSAIFSGGFGDVYRGALRTGDRVAIKYLRMLVTADDSGEKQLKRTAHELYIWSKCRHVNILELIGVAQHNNQIAMVSPWMENGNMNWYLNQHPLTDRYSLCSQIADAVAYLRNNGIVHGDIKGANILVSGDHVPKLTDFGSSNIRKYTLGFTTSTTGPHTTLRWTAPEIFMEETKHTFEGDVYALGMTILEAFTESIPYEDLLDVAVMRRLMQRVHPERPQRCIPIGDRSSDLLWNVITSCWDKHPQNRPLALQVRDKLKAIIQPQKPVRRGRLSVNMSPHEILRYLVAHGSQDLTRDIGCVAVSHNPRSDLGGQHQYYDHWITGSTQNGTRVFMGRASSLYPFSLSGVSENATATLLTAHEGYILSRCNHPNIRGIMGVALLDDSLSLVFRELEAGYQRFPEVVWTEGEIRSATICKMAFQISDAVAYLHSIDIVRSNRSPMLPLFPPNW</sequence>
<organism evidence="2 3">
    <name type="scientific">Rhizoctonia solani</name>
    <dbReference type="NCBI Taxonomy" id="456999"/>
    <lineage>
        <taxon>Eukaryota</taxon>
        <taxon>Fungi</taxon>
        <taxon>Dikarya</taxon>
        <taxon>Basidiomycota</taxon>
        <taxon>Agaricomycotina</taxon>
        <taxon>Agaricomycetes</taxon>
        <taxon>Cantharellales</taxon>
        <taxon>Ceratobasidiaceae</taxon>
        <taxon>Rhizoctonia</taxon>
    </lineage>
</organism>
<dbReference type="AlphaFoldDB" id="A0A8H3GC07"/>
<dbReference type="Gene3D" id="1.10.510.10">
    <property type="entry name" value="Transferase(Phosphotransferase) domain 1"/>
    <property type="match status" value="2"/>
</dbReference>
<evidence type="ECO:0000313" key="2">
    <source>
        <dbReference type="EMBL" id="CAE6445998.1"/>
    </source>
</evidence>
<dbReference type="InterPro" id="IPR011009">
    <property type="entry name" value="Kinase-like_dom_sf"/>
</dbReference>
<dbReference type="PANTHER" id="PTHR44329">
    <property type="entry name" value="SERINE/THREONINE-PROTEIN KINASE TNNI3K-RELATED"/>
    <property type="match status" value="1"/>
</dbReference>
<dbReference type="InterPro" id="IPR008271">
    <property type="entry name" value="Ser/Thr_kinase_AS"/>
</dbReference>
<protein>
    <recommendedName>
        <fullName evidence="1">Protein kinase domain-containing protein</fullName>
    </recommendedName>
</protein>
<dbReference type="InterPro" id="IPR001245">
    <property type="entry name" value="Ser-Thr/Tyr_kinase_cat_dom"/>
</dbReference>
<dbReference type="SUPFAM" id="SSF56112">
    <property type="entry name" value="Protein kinase-like (PK-like)"/>
    <property type="match status" value="2"/>
</dbReference>
<comment type="caution">
    <text evidence="2">The sequence shown here is derived from an EMBL/GenBank/DDBJ whole genome shotgun (WGS) entry which is preliminary data.</text>
</comment>
<dbReference type="GO" id="GO:0005524">
    <property type="term" value="F:ATP binding"/>
    <property type="evidence" value="ECO:0007669"/>
    <property type="project" value="InterPro"/>
</dbReference>
<dbReference type="Pfam" id="PF07714">
    <property type="entry name" value="PK_Tyr_Ser-Thr"/>
    <property type="match status" value="1"/>
</dbReference>